<proteinExistence type="predicted"/>
<evidence type="ECO:0000313" key="2">
    <source>
        <dbReference type="EMBL" id="PCK32327.1"/>
    </source>
</evidence>
<reference evidence="3" key="1">
    <citation type="journal article" date="2019" name="Genome Announc.">
        <title>Draft Genome Sequence of Pseudoalteromonas piscicida Strain 36Y ROTHPW, an Hypersaline Seawater Isolate from the South Coast of Sonora, Mexico.</title>
        <authorList>
            <person name="Sanchez-Diaz R."/>
            <person name="Molina-Garza Z.J."/>
            <person name="Cruz-Suarez L.E."/>
            <person name="Selvin J."/>
            <person name="Kiran G.S."/>
            <person name="Ibarra-Gamez J.C."/>
            <person name="Gomez-Gil B."/>
            <person name="Galaviz-Silva L."/>
        </authorList>
    </citation>
    <scope>NUCLEOTIDE SEQUENCE [LARGE SCALE GENOMIC DNA]</scope>
    <source>
        <strain evidence="3">36Y_RITHPW</strain>
    </source>
</reference>
<dbReference type="InterPro" id="IPR052755">
    <property type="entry name" value="Lysozyme_Inhibitor_LprI"/>
</dbReference>
<dbReference type="Gene3D" id="1.20.1270.180">
    <property type="match status" value="1"/>
</dbReference>
<dbReference type="PANTHER" id="PTHR37549">
    <property type="entry name" value="LIPOPROTEIN LPRI"/>
    <property type="match status" value="1"/>
</dbReference>
<dbReference type="Pfam" id="PF07007">
    <property type="entry name" value="LprI"/>
    <property type="match status" value="1"/>
</dbReference>
<evidence type="ECO:0000259" key="1">
    <source>
        <dbReference type="Pfam" id="PF07007"/>
    </source>
</evidence>
<comment type="caution">
    <text evidence="2">The sequence shown here is derived from an EMBL/GenBank/DDBJ whole genome shotgun (WGS) entry which is preliminary data.</text>
</comment>
<gene>
    <name evidence="2" type="ORF">CEX98_07655</name>
</gene>
<feature type="domain" description="Lysozyme inhibitor LprI-like N-terminal" evidence="1">
    <location>
        <begin position="71"/>
        <end position="139"/>
    </location>
</feature>
<keyword evidence="3" id="KW-1185">Reference proteome</keyword>
<organism evidence="2 3">
    <name type="scientific">Pseudoalteromonas piscicida</name>
    <dbReference type="NCBI Taxonomy" id="43662"/>
    <lineage>
        <taxon>Bacteria</taxon>
        <taxon>Pseudomonadati</taxon>
        <taxon>Pseudomonadota</taxon>
        <taxon>Gammaproteobacteria</taxon>
        <taxon>Alteromonadales</taxon>
        <taxon>Pseudoalteromonadaceae</taxon>
        <taxon>Pseudoalteromonas</taxon>
    </lineage>
</organism>
<accession>A0A2A5JSG3</accession>
<dbReference type="PANTHER" id="PTHR37549:SF1">
    <property type="entry name" value="LIPOPROTEIN LPRI"/>
    <property type="match status" value="1"/>
</dbReference>
<dbReference type="InterPro" id="IPR009739">
    <property type="entry name" value="LprI-like_N"/>
</dbReference>
<evidence type="ECO:0000313" key="3">
    <source>
        <dbReference type="Proteomes" id="UP000228621"/>
    </source>
</evidence>
<dbReference type="Proteomes" id="UP000228621">
    <property type="component" value="Unassembled WGS sequence"/>
</dbReference>
<sequence length="225" mass="25477">MLNSGDGQGHGPDLGSTEWQSVIEFKLGIRNNKDKPALNSTAWCGYIDKHLSRKVSNSPSFSCDDVKIGSMESIICGSNELSSLDKELDAIYRQIIAEPHPKLFKAQQRGWIKGRNECWKSSDKPKCLKQSYIQRIAELQARFALVKSPKQVQYQCGNQALNIAYYDTQPQTLVADFNNSEKIMFIEKAETPSYRSGDYQLRLKKHDNAELIWGYGSKPLTCSFK</sequence>
<protein>
    <recommendedName>
        <fullName evidence="1">Lysozyme inhibitor LprI-like N-terminal domain-containing protein</fullName>
    </recommendedName>
</protein>
<dbReference type="AlphaFoldDB" id="A0A2A5JSG3"/>
<dbReference type="GO" id="GO:0005576">
    <property type="term" value="C:extracellular region"/>
    <property type="evidence" value="ECO:0007669"/>
    <property type="project" value="TreeGrafter"/>
</dbReference>
<name>A0A2A5JSG3_PSEO7</name>
<dbReference type="EMBL" id="NKHF01000035">
    <property type="protein sequence ID" value="PCK32327.1"/>
    <property type="molecule type" value="Genomic_DNA"/>
</dbReference>